<dbReference type="Proteomes" id="UP000215059">
    <property type="component" value="Unassembled WGS sequence"/>
</dbReference>
<evidence type="ECO:0000313" key="2">
    <source>
        <dbReference type="EMBL" id="OYD57691.1"/>
    </source>
</evidence>
<dbReference type="RefSeq" id="WP_094253042.1">
    <property type="nucleotide sequence ID" value="NZ_JBHLXL010000001.1"/>
</dbReference>
<keyword evidence="1" id="KW-0812">Transmembrane</keyword>
<keyword evidence="3" id="KW-1185">Reference proteome</keyword>
<keyword evidence="1" id="KW-1133">Transmembrane helix</keyword>
<name>A0A235F8L0_9BACL</name>
<dbReference type="AlphaFoldDB" id="A0A235F8L0"/>
<evidence type="ECO:0000313" key="3">
    <source>
        <dbReference type="Proteomes" id="UP000215059"/>
    </source>
</evidence>
<dbReference type="EMBL" id="NOII01000003">
    <property type="protein sequence ID" value="OYD57691.1"/>
    <property type="molecule type" value="Genomic_DNA"/>
</dbReference>
<protein>
    <recommendedName>
        <fullName evidence="4">DUF4030 domain-containing protein</fullName>
    </recommendedName>
</protein>
<comment type="caution">
    <text evidence="2">The sequence shown here is derived from an EMBL/GenBank/DDBJ whole genome shotgun (WGS) entry which is preliminary data.</text>
</comment>
<evidence type="ECO:0000256" key="1">
    <source>
        <dbReference type="SAM" id="Phobius"/>
    </source>
</evidence>
<reference evidence="2 3" key="1">
    <citation type="submission" date="2017-07" db="EMBL/GenBank/DDBJ databases">
        <title>Fictibacillus sp. nov. GDSW-R2A3 Genome sequencing and assembly.</title>
        <authorList>
            <person name="Mayilraj S."/>
        </authorList>
    </citation>
    <scope>NUCLEOTIDE SEQUENCE [LARGE SCALE GENOMIC DNA]</scope>
    <source>
        <strain evidence="2 3">GDSW-R2A3</strain>
    </source>
</reference>
<sequence length="348" mass="38480">MSSAFKQTFNEIEIPEELTQRVKLGVSEAKAELVSPVPAPLPSKMSWHKKAAYTICTAAAAAGLLIGSAFVSPTVQNALANFPFFSSLFKSGPVIGLIHDELRYKGYNVMSIAQPAGSEKIISIYIDAPDKEIQSSEADVKKIANGILASQGIDAYTVKVEKYIEFTTKGEYVFTAEEKILDQIHMNIHETLRKQGYSFQTVGLGIDKSGKLMEYTIEVPRNEKRTAEMLKTAEQIVADASRSEKVRIVTLNIEDLETEGRKSNIVSALSEGLMGKSEYKVNSISHKMNPFTLIIKTSVHSKDENAQKVSANIQNAIDEFLSSPEMKDYVKGISYEIQILSKDKKKLN</sequence>
<evidence type="ECO:0008006" key="4">
    <source>
        <dbReference type="Google" id="ProtNLM"/>
    </source>
</evidence>
<organism evidence="2 3">
    <name type="scientific">Fictibacillus aquaticus</name>
    <dbReference type="NCBI Taxonomy" id="2021314"/>
    <lineage>
        <taxon>Bacteria</taxon>
        <taxon>Bacillati</taxon>
        <taxon>Bacillota</taxon>
        <taxon>Bacilli</taxon>
        <taxon>Bacillales</taxon>
        <taxon>Fictibacillaceae</taxon>
        <taxon>Fictibacillus</taxon>
    </lineage>
</organism>
<dbReference type="OrthoDB" id="2455196at2"/>
<accession>A0A235F8L0</accession>
<feature type="transmembrane region" description="Helical" evidence="1">
    <location>
        <begin position="51"/>
        <end position="71"/>
    </location>
</feature>
<gene>
    <name evidence="2" type="ORF">CGZ90_13590</name>
</gene>
<keyword evidence="1" id="KW-0472">Membrane</keyword>
<proteinExistence type="predicted"/>